<dbReference type="SUPFAM" id="SSF50978">
    <property type="entry name" value="WD40 repeat-like"/>
    <property type="match status" value="1"/>
</dbReference>
<dbReference type="AlphaFoldDB" id="A0A7M7NJM0"/>
<dbReference type="InterPro" id="IPR019775">
    <property type="entry name" value="WD40_repeat_CS"/>
</dbReference>
<dbReference type="SMART" id="SM00320">
    <property type="entry name" value="WD40"/>
    <property type="match status" value="4"/>
</dbReference>
<dbReference type="InterPro" id="IPR015943">
    <property type="entry name" value="WD40/YVTN_repeat-like_dom_sf"/>
</dbReference>
<evidence type="ECO:0000256" key="7">
    <source>
        <dbReference type="ARBA" id="ARBA00022574"/>
    </source>
</evidence>
<dbReference type="RefSeq" id="XP_030837488.1">
    <property type="nucleotide sequence ID" value="XM_030981628.1"/>
</dbReference>
<keyword evidence="7 15" id="KW-0853">WD repeat</keyword>
<dbReference type="PANTHER" id="PTHR15169:SF0">
    <property type="entry name" value="DNA DAMAGE-BINDING PROTEIN 2"/>
    <property type="match status" value="1"/>
</dbReference>
<feature type="compositionally biased region" description="Polar residues" evidence="16">
    <location>
        <begin position="76"/>
        <end position="90"/>
    </location>
</feature>
<evidence type="ECO:0000256" key="6">
    <source>
        <dbReference type="ARBA" id="ARBA00022454"/>
    </source>
</evidence>
<keyword evidence="13" id="KW-0539">Nucleus</keyword>
<keyword evidence="8" id="KW-0677">Repeat</keyword>
<keyword evidence="18" id="KW-1185">Reference proteome</keyword>
<dbReference type="InterPro" id="IPR033312">
    <property type="entry name" value="DDB2"/>
</dbReference>
<dbReference type="GO" id="GO:0080008">
    <property type="term" value="C:Cul4-RING E3 ubiquitin ligase complex"/>
    <property type="evidence" value="ECO:0007669"/>
    <property type="project" value="InterPro"/>
</dbReference>
<keyword evidence="12" id="KW-0234">DNA repair</keyword>
<dbReference type="PROSITE" id="PS50294">
    <property type="entry name" value="WD_REPEATS_REGION"/>
    <property type="match status" value="1"/>
</dbReference>
<reference evidence="17" key="2">
    <citation type="submission" date="2021-01" db="UniProtKB">
        <authorList>
            <consortium name="EnsemblMetazoa"/>
        </authorList>
    </citation>
    <scope>IDENTIFICATION</scope>
</reference>
<evidence type="ECO:0000256" key="16">
    <source>
        <dbReference type="SAM" id="MobiDB-lite"/>
    </source>
</evidence>
<evidence type="ECO:0000256" key="11">
    <source>
        <dbReference type="ARBA" id="ARBA00023125"/>
    </source>
</evidence>
<evidence type="ECO:0000256" key="2">
    <source>
        <dbReference type="ARBA" id="ARBA00004286"/>
    </source>
</evidence>
<dbReference type="GeneID" id="100892716"/>
<dbReference type="PANTHER" id="PTHR15169">
    <property type="entry name" value="DAMAGE-SPECIFIC DNA BINDING PROTEIN 2"/>
    <property type="match status" value="1"/>
</dbReference>
<dbReference type="GO" id="GO:0006281">
    <property type="term" value="P:DNA repair"/>
    <property type="evidence" value="ECO:0000318"/>
    <property type="project" value="GO_Central"/>
</dbReference>
<evidence type="ECO:0000256" key="12">
    <source>
        <dbReference type="ARBA" id="ARBA00023204"/>
    </source>
</evidence>
<feature type="compositionally biased region" description="Basic residues" evidence="16">
    <location>
        <begin position="514"/>
        <end position="524"/>
    </location>
</feature>
<dbReference type="GO" id="GO:0003684">
    <property type="term" value="F:damaged DNA binding"/>
    <property type="evidence" value="ECO:0007669"/>
    <property type="project" value="InterPro"/>
</dbReference>
<evidence type="ECO:0000256" key="4">
    <source>
        <dbReference type="ARBA" id="ARBA00005434"/>
    </source>
</evidence>
<organism evidence="17 18">
    <name type="scientific">Strongylocentrotus purpuratus</name>
    <name type="common">Purple sea urchin</name>
    <dbReference type="NCBI Taxonomy" id="7668"/>
    <lineage>
        <taxon>Eukaryota</taxon>
        <taxon>Metazoa</taxon>
        <taxon>Echinodermata</taxon>
        <taxon>Eleutherozoa</taxon>
        <taxon>Echinozoa</taxon>
        <taxon>Echinoidea</taxon>
        <taxon>Euechinoidea</taxon>
        <taxon>Echinacea</taxon>
        <taxon>Camarodonta</taxon>
        <taxon>Echinidea</taxon>
        <taxon>Strongylocentrotidae</taxon>
        <taxon>Strongylocentrotus</taxon>
    </lineage>
</organism>
<evidence type="ECO:0000256" key="14">
    <source>
        <dbReference type="ARBA" id="ARBA00031670"/>
    </source>
</evidence>
<comment type="pathway">
    <text evidence="3">Protein modification; protein ubiquitination.</text>
</comment>
<reference evidence="18" key="1">
    <citation type="submission" date="2015-02" db="EMBL/GenBank/DDBJ databases">
        <title>Genome sequencing for Strongylocentrotus purpuratus.</title>
        <authorList>
            <person name="Murali S."/>
            <person name="Liu Y."/>
            <person name="Vee V."/>
            <person name="English A."/>
            <person name="Wang M."/>
            <person name="Skinner E."/>
            <person name="Han Y."/>
            <person name="Muzny D.M."/>
            <person name="Worley K.C."/>
            <person name="Gibbs R.A."/>
        </authorList>
    </citation>
    <scope>NUCLEOTIDE SEQUENCE</scope>
</reference>
<dbReference type="OrthoDB" id="9890280at2759"/>
<feature type="compositionally biased region" description="Acidic residues" evidence="16">
    <location>
        <begin position="51"/>
        <end position="60"/>
    </location>
</feature>
<feature type="region of interest" description="Disordered" evidence="16">
    <location>
        <begin position="492"/>
        <end position="542"/>
    </location>
</feature>
<evidence type="ECO:0000256" key="5">
    <source>
        <dbReference type="ARBA" id="ARBA00014580"/>
    </source>
</evidence>
<evidence type="ECO:0000256" key="13">
    <source>
        <dbReference type="ARBA" id="ARBA00023242"/>
    </source>
</evidence>
<dbReference type="Proteomes" id="UP000007110">
    <property type="component" value="Unassembled WGS sequence"/>
</dbReference>
<evidence type="ECO:0000256" key="3">
    <source>
        <dbReference type="ARBA" id="ARBA00004906"/>
    </source>
</evidence>
<proteinExistence type="inferred from homology"/>
<evidence type="ECO:0000313" key="18">
    <source>
        <dbReference type="Proteomes" id="UP000007110"/>
    </source>
</evidence>
<evidence type="ECO:0000256" key="9">
    <source>
        <dbReference type="ARBA" id="ARBA00022763"/>
    </source>
</evidence>
<keyword evidence="11" id="KW-0238">DNA-binding</keyword>
<feature type="repeat" description="WD" evidence="15">
    <location>
        <begin position="302"/>
        <end position="344"/>
    </location>
</feature>
<dbReference type="GO" id="GO:0005694">
    <property type="term" value="C:chromosome"/>
    <property type="evidence" value="ECO:0007669"/>
    <property type="project" value="UniProtKB-SubCell"/>
</dbReference>
<name>A0A7M7NJM0_STRPU</name>
<accession>A0A7M7NJM0</accession>
<dbReference type="PROSITE" id="PS00678">
    <property type="entry name" value="WD_REPEATS_1"/>
    <property type="match status" value="1"/>
</dbReference>
<evidence type="ECO:0000256" key="15">
    <source>
        <dbReference type="PROSITE-ProRule" id="PRU00221"/>
    </source>
</evidence>
<keyword evidence="10" id="KW-0833">Ubl conjugation pathway</keyword>
<dbReference type="FunFam" id="2.130.10.10:FF:000161">
    <property type="entry name" value="DNA damage-binding protein 2"/>
    <property type="match status" value="1"/>
</dbReference>
<dbReference type="InParanoid" id="A0A7M7NJM0"/>
<evidence type="ECO:0000256" key="1">
    <source>
        <dbReference type="ARBA" id="ARBA00004123"/>
    </source>
</evidence>
<dbReference type="InterPro" id="IPR036322">
    <property type="entry name" value="WD40_repeat_dom_sf"/>
</dbReference>
<dbReference type="EnsemblMetazoa" id="XM_030981628">
    <property type="protein sequence ID" value="XP_030837488"/>
    <property type="gene ID" value="LOC100892716"/>
</dbReference>
<dbReference type="GO" id="GO:0009411">
    <property type="term" value="P:response to UV"/>
    <property type="evidence" value="ECO:0000318"/>
    <property type="project" value="GO_Central"/>
</dbReference>
<evidence type="ECO:0000256" key="10">
    <source>
        <dbReference type="ARBA" id="ARBA00022786"/>
    </source>
</evidence>
<evidence type="ECO:0000256" key="8">
    <source>
        <dbReference type="ARBA" id="ARBA00022737"/>
    </source>
</evidence>
<comment type="subcellular location">
    <subcellularLocation>
        <location evidence="2">Chromosome</location>
    </subcellularLocation>
    <subcellularLocation>
        <location evidence="1">Nucleus</location>
    </subcellularLocation>
</comment>
<feature type="compositionally biased region" description="Basic and acidic residues" evidence="16">
    <location>
        <begin position="492"/>
        <end position="513"/>
    </location>
</feature>
<dbReference type="GO" id="GO:0005634">
    <property type="term" value="C:nucleus"/>
    <property type="evidence" value="ECO:0000318"/>
    <property type="project" value="GO_Central"/>
</dbReference>
<dbReference type="Pfam" id="PF00400">
    <property type="entry name" value="WD40"/>
    <property type="match status" value="3"/>
</dbReference>
<keyword evidence="6" id="KW-0158">Chromosome</keyword>
<dbReference type="FunCoup" id="A0A7M7NJM0">
    <property type="interactions" value="363"/>
</dbReference>
<dbReference type="PROSITE" id="PS50082">
    <property type="entry name" value="WD_REPEATS_2"/>
    <property type="match status" value="1"/>
</dbReference>
<evidence type="ECO:0000313" key="17">
    <source>
        <dbReference type="EnsemblMetazoa" id="XP_030837488"/>
    </source>
</evidence>
<dbReference type="Gene3D" id="2.130.10.10">
    <property type="entry name" value="YVTN repeat-like/Quinoprotein amine dehydrogenase"/>
    <property type="match status" value="1"/>
</dbReference>
<dbReference type="KEGG" id="spu:100892716"/>
<sequence>MAPTSSRNKKDKTAGSASEEKVTKSGKRTTRAAAAVSGRRTRQQRKKVGETDSDTEDFEDQIIKSGRSTTADRQRNRSTPDATTSSNLSNGAVKKQKLDVEEKENEEAIIIRGSRESVSPSITPMDLLSSNIVHRIFRHTTGQRFKQSLRQATIQPFVQQLSEFRVSHGASPFERRVTALEWHPKHPTMLAVGSKGGDLMLWDYSKGQDGWNVVQGIGKGGSVQALRYDLSDPSWIFTSSIDGMVSRLSFDGQPKKIYLNTNDWNHWYCSVDINYTDSVLTAGDNNGNVVLMSRQGEEMWKYRLHKQKVTHCEFNRRCPWLLATASTDKTVKMWDIRNVSSKTSYIYQMNHERPINSAYFSPDGTKLLTTDQHSHLRIYSGPMWDTLERTIIHPHRFFQHLTPIKATWHPFQNLIVVGRYPDATLEGFEHDTVRSIDAYDVSSGELVCRLMDQCATGIQSLNVFNPSGDALATGMGLNTLIWQNADIRSQVREEQREIMRRQGKDPPPDEGPSKKKAPKRHRSNNQKLTQKLQVMKKAKNSR</sequence>
<protein>
    <recommendedName>
        <fullName evidence="5">DNA damage-binding protein 2</fullName>
    </recommendedName>
    <alternativeName>
        <fullName evidence="14">Damage-specific DNA-binding protein 2</fullName>
    </alternativeName>
</protein>
<comment type="similarity">
    <text evidence="4">Belongs to the WD repeat DDB2/WDR76 family.</text>
</comment>
<feature type="region of interest" description="Disordered" evidence="16">
    <location>
        <begin position="1"/>
        <end position="103"/>
    </location>
</feature>
<dbReference type="InterPro" id="IPR001680">
    <property type="entry name" value="WD40_rpt"/>
</dbReference>
<keyword evidence="9" id="KW-0227">DNA damage</keyword>